<dbReference type="AlphaFoldDB" id="A0AAQ3Q7C6"/>
<dbReference type="InterPro" id="IPR024937">
    <property type="entry name" value="Domain_X"/>
</dbReference>
<reference evidence="3 4" key="1">
    <citation type="submission" date="2023-10" db="EMBL/GenBank/DDBJ databases">
        <title>Chromosome-scale genome assembly provides insights into flower coloration mechanisms of Canna indica.</title>
        <authorList>
            <person name="Li C."/>
        </authorList>
    </citation>
    <scope>NUCLEOTIDE SEQUENCE [LARGE SCALE GENOMIC DNA]</scope>
    <source>
        <tissue evidence="3">Flower</tissue>
    </source>
</reference>
<gene>
    <name evidence="3" type="ORF">Cni_G07241</name>
</gene>
<dbReference type="GO" id="GO:0006315">
    <property type="term" value="P:homing of group II introns"/>
    <property type="evidence" value="ECO:0007669"/>
    <property type="project" value="TreeGrafter"/>
</dbReference>
<proteinExistence type="predicted"/>
<dbReference type="EMBL" id="CP136891">
    <property type="protein sequence ID" value="WOK98529.1"/>
    <property type="molecule type" value="Genomic_DNA"/>
</dbReference>
<dbReference type="PANTHER" id="PTHR33642:SF3">
    <property type="entry name" value="NUCLEAR INTRON MATURASE 4, MITOCHONDRIAL"/>
    <property type="match status" value="1"/>
</dbReference>
<keyword evidence="1" id="KW-0175">Coiled coil</keyword>
<dbReference type="Proteomes" id="UP001327560">
    <property type="component" value="Chromosome 2"/>
</dbReference>
<dbReference type="GO" id="GO:0090615">
    <property type="term" value="P:mitochondrial mRNA processing"/>
    <property type="evidence" value="ECO:0007669"/>
    <property type="project" value="TreeGrafter"/>
</dbReference>
<keyword evidence="4" id="KW-1185">Reference proteome</keyword>
<dbReference type="CDD" id="cd01651">
    <property type="entry name" value="RT_G2_intron"/>
    <property type="match status" value="1"/>
</dbReference>
<dbReference type="Pfam" id="PF01348">
    <property type="entry name" value="Intron_maturas2"/>
    <property type="match status" value="1"/>
</dbReference>
<dbReference type="PANTHER" id="PTHR33642">
    <property type="entry name" value="COX1/OXI3 INTRON 1 PROTEIN-RELATED"/>
    <property type="match status" value="1"/>
</dbReference>
<name>A0AAQ3Q7C6_9LILI</name>
<dbReference type="GO" id="GO:0003964">
    <property type="term" value="F:RNA-directed DNA polymerase activity"/>
    <property type="evidence" value="ECO:0007669"/>
    <property type="project" value="TreeGrafter"/>
</dbReference>
<accession>A0AAQ3Q7C6</accession>
<dbReference type="GO" id="GO:0005739">
    <property type="term" value="C:mitochondrion"/>
    <property type="evidence" value="ECO:0007669"/>
    <property type="project" value="TreeGrafter"/>
</dbReference>
<evidence type="ECO:0000259" key="2">
    <source>
        <dbReference type="Pfam" id="PF01348"/>
    </source>
</evidence>
<feature type="coiled-coil region" evidence="1">
    <location>
        <begin position="917"/>
        <end position="944"/>
    </location>
</feature>
<organism evidence="3 4">
    <name type="scientific">Canna indica</name>
    <name type="common">Indian-shot</name>
    <dbReference type="NCBI Taxonomy" id="4628"/>
    <lineage>
        <taxon>Eukaryota</taxon>
        <taxon>Viridiplantae</taxon>
        <taxon>Streptophyta</taxon>
        <taxon>Embryophyta</taxon>
        <taxon>Tracheophyta</taxon>
        <taxon>Spermatophyta</taxon>
        <taxon>Magnoliopsida</taxon>
        <taxon>Liliopsida</taxon>
        <taxon>Zingiberales</taxon>
        <taxon>Cannaceae</taxon>
        <taxon>Canna</taxon>
    </lineage>
</organism>
<sequence length="959" mass="109084">MIAASAARSLLRAPSLRGAAARFGAARPAFSRAAPYLTRTGAATRFLRSPVEATFCIESLLLLHSETASALMTSMFTLSRRSYRWLSEERSNASTRCYTSNFMLEEFEDDGESISQSHKSTSNSSMSLAKSLACLADESSASNEKRPLSRLEHKRLIELRIKKKVKAHYYAGRYLDLMNNVVATADTLSDSYDMIRLNSNVILTSKKDDICFSSLAEQLASGQFDVQSNTLSILAKSKQKKCLVLPKLNLKIVQEAIRLVLEVVYRPHFSKISHGCRSGRGQRSALNYVSKEINNHNWWFTLFINKEADKYIMSKLISEMNDKIEDAKLFSFIQSMFDARVLNLVFGNFPKGHGLPHEGVLSPILMNIYLGNLDHEIFKISMRYEGLCQETDNKVAQSSKLRTWIRKQIKESDTKQLNADTETKICTCRYMDEIFVAVSGSKETAIQIKADIVSFLKSTLHLDVEDLMDLSEIKKNSRGIQFIGTMLRLTTPTSPELRAVHKLKDKVKLFASQKQEIWDAMSLRIGKKWLAYGLRRIKESEIKQLGLSTPLLDYISQFRKDGMKTDHWFKSLLKVWMQDVNAQVETNEEVLLSKYIAEPALPQDLRDAFYNFQKQAKEYISSEIATTTELLRTSGTHPTPFTEAKVIRLEAPLNSIKKSLHYHGVINIEGFPRHVSKLILQDDDLIINWFSGLVQRWLRWYSKYDNFGDIKLLIVHCIRKSCIRTLAAKYRMHEVLIEKKFELEQHGIPLIEELDTDSSTTESNDLSAPIDDESLMYGIPSSGLCLLSLSRVKVPARVFNCFVMGCTVASPSLYTLHIKEKQRFPGWRTGFSTSIHPSLNGKRIGLCNQHVKDLYQVTRYDHRLLPGVVTDLLDEVDSTEVAKYIKVQCLRLVSLAERLEEKKLSMLETFETQPREIESLKTRLAEMEKALEAKDNEIVNLNGATIESAAMVRVAWDVS</sequence>
<evidence type="ECO:0000313" key="3">
    <source>
        <dbReference type="EMBL" id="WOK98529.1"/>
    </source>
</evidence>
<feature type="domain" description="Domain X" evidence="2">
    <location>
        <begin position="647"/>
        <end position="735"/>
    </location>
</feature>
<protein>
    <recommendedName>
        <fullName evidence="2">Domain X domain-containing protein</fullName>
    </recommendedName>
</protein>
<evidence type="ECO:0000313" key="4">
    <source>
        <dbReference type="Proteomes" id="UP001327560"/>
    </source>
</evidence>
<evidence type="ECO:0000256" key="1">
    <source>
        <dbReference type="SAM" id="Coils"/>
    </source>
</evidence>